<organism evidence="5">
    <name type="scientific">Solibacter usitatus (strain Ellin6076)</name>
    <dbReference type="NCBI Taxonomy" id="234267"/>
    <lineage>
        <taxon>Bacteria</taxon>
        <taxon>Pseudomonadati</taxon>
        <taxon>Acidobacteriota</taxon>
        <taxon>Terriglobia</taxon>
        <taxon>Bryobacterales</taxon>
        <taxon>Solibacteraceae</taxon>
        <taxon>Candidatus Solibacter</taxon>
    </lineage>
</organism>
<reference evidence="5" key="1">
    <citation type="submission" date="2006-10" db="EMBL/GenBank/DDBJ databases">
        <title>Complete sequence of Solibacter usitatus Ellin6076.</title>
        <authorList>
            <consortium name="US DOE Joint Genome Institute"/>
            <person name="Copeland A."/>
            <person name="Lucas S."/>
            <person name="Lapidus A."/>
            <person name="Barry K."/>
            <person name="Detter J.C."/>
            <person name="Glavina del Rio T."/>
            <person name="Hammon N."/>
            <person name="Israni S."/>
            <person name="Dalin E."/>
            <person name="Tice H."/>
            <person name="Pitluck S."/>
            <person name="Thompson L.S."/>
            <person name="Brettin T."/>
            <person name="Bruce D."/>
            <person name="Han C."/>
            <person name="Tapia R."/>
            <person name="Gilna P."/>
            <person name="Schmutz J."/>
            <person name="Larimer F."/>
            <person name="Land M."/>
            <person name="Hauser L."/>
            <person name="Kyrpides N."/>
            <person name="Mikhailova N."/>
            <person name="Janssen P.H."/>
            <person name="Kuske C.R."/>
            <person name="Richardson P."/>
        </authorList>
    </citation>
    <scope>NUCLEOTIDE SEQUENCE</scope>
    <source>
        <strain evidence="5">Ellin6076</strain>
    </source>
</reference>
<evidence type="ECO:0000256" key="1">
    <source>
        <dbReference type="ARBA" id="ARBA00022741"/>
    </source>
</evidence>
<keyword evidence="2 5" id="KW-0418">Kinase</keyword>
<dbReference type="STRING" id="234267.Acid_6718"/>
<dbReference type="eggNOG" id="COG1577">
    <property type="taxonomic scope" value="Bacteria"/>
</dbReference>
<accession>Q01RT1</accession>
<dbReference type="Pfam" id="PF00288">
    <property type="entry name" value="GHMP_kinases_N"/>
    <property type="match status" value="1"/>
</dbReference>
<dbReference type="SUPFAM" id="SSF55060">
    <property type="entry name" value="GHMP Kinase, C-terminal domain"/>
    <property type="match status" value="1"/>
</dbReference>
<dbReference type="EMBL" id="CP000473">
    <property type="protein sequence ID" value="ABJ87639.1"/>
    <property type="molecule type" value="Genomic_DNA"/>
</dbReference>
<gene>
    <name evidence="5" type="ordered locus">Acid_6718</name>
</gene>
<proteinExistence type="predicted"/>
<dbReference type="GO" id="GO:0016301">
    <property type="term" value="F:kinase activity"/>
    <property type="evidence" value="ECO:0007669"/>
    <property type="project" value="UniProtKB-KW"/>
</dbReference>
<dbReference type="InterPro" id="IPR053034">
    <property type="entry name" value="Glucuronokinase-like"/>
</dbReference>
<dbReference type="InterPro" id="IPR020568">
    <property type="entry name" value="Ribosomal_Su5_D2-typ_SF"/>
</dbReference>
<dbReference type="HOGENOM" id="CLU_050132_0_0_0"/>
<evidence type="ECO:0000259" key="4">
    <source>
        <dbReference type="Pfam" id="PF00288"/>
    </source>
</evidence>
<dbReference type="InterPro" id="IPR001174">
    <property type="entry name" value="HddA/FKP"/>
</dbReference>
<dbReference type="Gene3D" id="3.30.230.120">
    <property type="match status" value="1"/>
</dbReference>
<dbReference type="SUPFAM" id="SSF54211">
    <property type="entry name" value="Ribosomal protein S5 domain 2-like"/>
    <property type="match status" value="1"/>
</dbReference>
<dbReference type="PRINTS" id="PR00960">
    <property type="entry name" value="LMBPPROTEIN"/>
</dbReference>
<dbReference type="InterPro" id="IPR036554">
    <property type="entry name" value="GHMP_kinase_C_sf"/>
</dbReference>
<keyword evidence="2 5" id="KW-0808">Transferase</keyword>
<dbReference type="KEGG" id="sus:Acid_6718"/>
<dbReference type="GO" id="GO:0005524">
    <property type="term" value="F:ATP binding"/>
    <property type="evidence" value="ECO:0007669"/>
    <property type="project" value="UniProtKB-KW"/>
</dbReference>
<dbReference type="OrthoDB" id="9812992at2"/>
<protein>
    <submittedName>
        <fullName evidence="5">GHMP kinase</fullName>
    </submittedName>
</protein>
<feature type="domain" description="GHMP kinase N-terminal" evidence="4">
    <location>
        <begin position="81"/>
        <end position="170"/>
    </location>
</feature>
<dbReference type="PANTHER" id="PTHR38710">
    <property type="entry name" value="WITH PUTATIVE URIDYL PYROPHOSPHORYLASE-RELATED"/>
    <property type="match status" value="1"/>
</dbReference>
<evidence type="ECO:0000256" key="3">
    <source>
        <dbReference type="ARBA" id="ARBA00022840"/>
    </source>
</evidence>
<keyword evidence="1" id="KW-0547">Nucleotide-binding</keyword>
<keyword evidence="3" id="KW-0067">ATP-binding</keyword>
<name>Q01RT1_SOLUE</name>
<dbReference type="AlphaFoldDB" id="Q01RT1"/>
<evidence type="ECO:0000313" key="5">
    <source>
        <dbReference type="EMBL" id="ABJ87639.1"/>
    </source>
</evidence>
<dbReference type="InterPro" id="IPR006204">
    <property type="entry name" value="GHMP_kinase_N_dom"/>
</dbReference>
<dbReference type="PANTHER" id="PTHR38710:SF1">
    <property type="entry name" value="WITH PUTATIVE URIDYL PYROPHOSPHORYLASE-RELATED"/>
    <property type="match status" value="1"/>
</dbReference>
<evidence type="ECO:0000256" key="2">
    <source>
        <dbReference type="ARBA" id="ARBA00022777"/>
    </source>
</evidence>
<dbReference type="InParanoid" id="Q01RT1"/>
<sequence length="331" mass="37060">MIETYGYARAGFLGNPSDGYFGKTLSFAMSNFRARVLCYPSARLEIKPSKVDLPVFENLDDLYRITRWRGYYGGIRIIQALIVRLVDYCREHDIELPDRNFTLEYESNVPQRLGLGGSSAIITASLRAICRFHSLDIPLPIQANIALETETRELNVPAGLQDRVVQAYQGLVYMDFAKSLMDARGYGEYENMNPGLLPNVYVAYRTSLSEGTEVFHSNLRERWLRGDTEVVQAMHTWAGYAAEGRACLMERNYDRLNQLVDANFDLRSKIYNIDPGNMEMVQTARAAGATANFAGSGGAIVGTYTDDTMLARLTEKMKGIGIAVIKPKIVS</sequence>